<accession>A0A1W0W8A2</accession>
<keyword evidence="3" id="KW-0597">Phosphoprotein</keyword>
<evidence type="ECO:0000256" key="2">
    <source>
        <dbReference type="ARBA" id="ARBA00013064"/>
    </source>
</evidence>
<evidence type="ECO:0000256" key="6">
    <source>
        <dbReference type="ARBA" id="ARBA00023136"/>
    </source>
</evidence>
<dbReference type="EC" id="3.1.3.48" evidence="2"/>
<keyword evidence="10" id="KW-1185">Reference proteome</keyword>
<dbReference type="SUPFAM" id="SSF52799">
    <property type="entry name" value="(Phosphotyrosine protein) phosphatases II"/>
    <property type="match status" value="1"/>
</dbReference>
<dbReference type="PANTHER" id="PTHR46047:SF3">
    <property type="entry name" value="TYROSINE-PROTEIN PHOSPHATASE NON-RECEPTOR TYPE 61F"/>
    <property type="match status" value="1"/>
</dbReference>
<evidence type="ECO:0000256" key="7">
    <source>
        <dbReference type="SAM" id="MobiDB-lite"/>
    </source>
</evidence>
<dbReference type="AlphaFoldDB" id="A0A1W0W8A2"/>
<evidence type="ECO:0000256" key="4">
    <source>
        <dbReference type="ARBA" id="ARBA00022801"/>
    </source>
</evidence>
<dbReference type="Gene3D" id="3.90.190.10">
    <property type="entry name" value="Protein tyrosine phosphatase superfamily"/>
    <property type="match status" value="1"/>
</dbReference>
<dbReference type="GO" id="GO:0005634">
    <property type="term" value="C:nucleus"/>
    <property type="evidence" value="ECO:0007669"/>
    <property type="project" value="TreeGrafter"/>
</dbReference>
<dbReference type="GO" id="GO:0046426">
    <property type="term" value="P:negative regulation of receptor signaling pathway via JAK-STAT"/>
    <property type="evidence" value="ECO:0007669"/>
    <property type="project" value="TreeGrafter"/>
</dbReference>
<keyword evidence="5" id="KW-0904">Protein phosphatase</keyword>
<dbReference type="GO" id="GO:0012505">
    <property type="term" value="C:endomembrane system"/>
    <property type="evidence" value="ECO:0007669"/>
    <property type="project" value="UniProtKB-SubCell"/>
</dbReference>
<comment type="subcellular location">
    <subcellularLocation>
        <location evidence="1">Endomembrane system</location>
    </subcellularLocation>
</comment>
<comment type="caution">
    <text evidence="9">The sequence shown here is derived from an EMBL/GenBank/DDBJ whole genome shotgun (WGS) entry which is preliminary data.</text>
</comment>
<dbReference type="PROSITE" id="PS50055">
    <property type="entry name" value="TYR_PHOSPHATASE_PTP"/>
    <property type="match status" value="1"/>
</dbReference>
<evidence type="ECO:0000313" key="10">
    <source>
        <dbReference type="Proteomes" id="UP000192578"/>
    </source>
</evidence>
<evidence type="ECO:0000256" key="3">
    <source>
        <dbReference type="ARBA" id="ARBA00022553"/>
    </source>
</evidence>
<dbReference type="PRINTS" id="PR00700">
    <property type="entry name" value="PRTYPHPHTASE"/>
</dbReference>
<dbReference type="InterPro" id="IPR000242">
    <property type="entry name" value="PTP_cat"/>
</dbReference>
<dbReference type="Pfam" id="PF00102">
    <property type="entry name" value="Y_phosphatase"/>
    <property type="match status" value="1"/>
</dbReference>
<dbReference type="InterPro" id="IPR029021">
    <property type="entry name" value="Prot-tyrosine_phosphatase-like"/>
</dbReference>
<feature type="domain" description="Tyrosine-protein phosphatase" evidence="8">
    <location>
        <begin position="5"/>
        <end position="201"/>
    </location>
</feature>
<dbReference type="GO" id="GO:0070373">
    <property type="term" value="P:negative regulation of ERK1 and ERK2 cascade"/>
    <property type="evidence" value="ECO:0007669"/>
    <property type="project" value="TreeGrafter"/>
</dbReference>
<evidence type="ECO:0000256" key="5">
    <source>
        <dbReference type="ARBA" id="ARBA00022912"/>
    </source>
</evidence>
<dbReference type="PANTHER" id="PTHR46047">
    <property type="entry name" value="TYROSINE-PROTEIN PHOSPHATASE NON-RECEPTOR TYPE 61F"/>
    <property type="match status" value="1"/>
</dbReference>
<dbReference type="InterPro" id="IPR051985">
    <property type="entry name" value="NR_tyrosine_phosphatase"/>
</dbReference>
<keyword evidence="6" id="KW-0472">Membrane</keyword>
<proteinExistence type="predicted"/>
<feature type="region of interest" description="Disordered" evidence="7">
    <location>
        <begin position="27"/>
        <end position="54"/>
    </location>
</feature>
<dbReference type="Proteomes" id="UP000192578">
    <property type="component" value="Unassembled WGS sequence"/>
</dbReference>
<evidence type="ECO:0000313" key="9">
    <source>
        <dbReference type="EMBL" id="OQV11429.1"/>
    </source>
</evidence>
<dbReference type="EMBL" id="MTYJ01000172">
    <property type="protein sequence ID" value="OQV11429.1"/>
    <property type="molecule type" value="Genomic_DNA"/>
</dbReference>
<evidence type="ECO:0000259" key="8">
    <source>
        <dbReference type="PROSITE" id="PS50055"/>
    </source>
</evidence>
<dbReference type="SMART" id="SM00194">
    <property type="entry name" value="PTPc"/>
    <property type="match status" value="1"/>
</dbReference>
<reference evidence="10" key="1">
    <citation type="submission" date="2017-01" db="EMBL/GenBank/DDBJ databases">
        <title>Comparative genomics of anhydrobiosis in the tardigrade Hypsibius dujardini.</title>
        <authorList>
            <person name="Yoshida Y."/>
            <person name="Koutsovoulos G."/>
            <person name="Laetsch D."/>
            <person name="Stevens L."/>
            <person name="Kumar S."/>
            <person name="Horikawa D."/>
            <person name="Ishino K."/>
            <person name="Komine S."/>
            <person name="Tomita M."/>
            <person name="Blaxter M."/>
            <person name="Arakawa K."/>
        </authorList>
    </citation>
    <scope>NUCLEOTIDE SEQUENCE [LARGE SCALE GENOMIC DNA]</scope>
    <source>
        <strain evidence="10">Z151</strain>
    </source>
</reference>
<name>A0A1W0W8A2_HYPEX</name>
<dbReference type="GO" id="GO:0004726">
    <property type="term" value="F:non-membrane spanning protein tyrosine phosphatase activity"/>
    <property type="evidence" value="ECO:0007669"/>
    <property type="project" value="TreeGrafter"/>
</dbReference>
<protein>
    <recommendedName>
        <fullName evidence="2">protein-tyrosine-phosphatase</fullName>
        <ecNumber evidence="2">3.1.3.48</ecNumber>
    </recommendedName>
</protein>
<dbReference type="GO" id="GO:0019901">
    <property type="term" value="F:protein kinase binding"/>
    <property type="evidence" value="ECO:0007669"/>
    <property type="project" value="TreeGrafter"/>
</dbReference>
<organism evidence="9 10">
    <name type="scientific">Hypsibius exemplaris</name>
    <name type="common">Freshwater tardigrade</name>
    <dbReference type="NCBI Taxonomy" id="2072580"/>
    <lineage>
        <taxon>Eukaryota</taxon>
        <taxon>Metazoa</taxon>
        <taxon>Ecdysozoa</taxon>
        <taxon>Tardigrada</taxon>
        <taxon>Eutardigrada</taxon>
        <taxon>Parachela</taxon>
        <taxon>Hypsibioidea</taxon>
        <taxon>Hypsibiidae</taxon>
        <taxon>Hypsibius</taxon>
    </lineage>
</organism>
<keyword evidence="4" id="KW-0378">Hydrolase</keyword>
<sequence>MSSSVEEQYRDIEGRSGWRRLFSQLDQRGAEKETNADDEEHHGTGISPRKRKRKAFPSDHINADFVRVPDAGRSYICSQGPSSNSVGYFWEMIWAHHCRVIVKLNGLEEWEMAQYWPHNVGASLTADEYDRCHQLTIRLVSQTTNEAFSVRRLSVTRRTKSCATESTTAPSEEQRTVTQFHFLDWPDCVIHELPGEFLGFI</sequence>
<dbReference type="OrthoDB" id="9450131at2759"/>
<gene>
    <name evidence="9" type="ORF">BV898_14305</name>
</gene>
<feature type="compositionally biased region" description="Basic and acidic residues" evidence="7">
    <location>
        <begin position="28"/>
        <end position="43"/>
    </location>
</feature>
<evidence type="ECO:0000256" key="1">
    <source>
        <dbReference type="ARBA" id="ARBA00004308"/>
    </source>
</evidence>
<dbReference type="GO" id="GO:0005737">
    <property type="term" value="C:cytoplasm"/>
    <property type="evidence" value="ECO:0007669"/>
    <property type="project" value="TreeGrafter"/>
</dbReference>